<dbReference type="GeneID" id="39984070"/>
<comment type="caution">
    <text evidence="1">The sequence shown here is derived from an EMBL/GenBank/DDBJ whole genome shotgun (WGS) entry which is preliminary data.</text>
</comment>
<name>A0A1X0P121_9TRYP</name>
<proteinExistence type="predicted"/>
<dbReference type="EMBL" id="NBCO01000008">
    <property type="protein sequence ID" value="ORC90627.1"/>
    <property type="molecule type" value="Genomic_DNA"/>
</dbReference>
<gene>
    <name evidence="1" type="ORF">TM35_000084250</name>
</gene>
<reference evidence="1 2" key="1">
    <citation type="submission" date="2017-03" db="EMBL/GenBank/DDBJ databases">
        <title>An alternative strategy for trypanosome survival in the mammalian bloodstream revealed through genome and transcriptome analysis of the ubiquitous bovine parasite Trypanosoma (Megatrypanum) theileri.</title>
        <authorList>
            <person name="Kelly S."/>
            <person name="Ivens A."/>
            <person name="Mott A."/>
            <person name="O'Neill E."/>
            <person name="Emms D."/>
            <person name="Macleod O."/>
            <person name="Voorheis P."/>
            <person name="Matthews J."/>
            <person name="Matthews K."/>
            <person name="Carrington M."/>
        </authorList>
    </citation>
    <scope>NUCLEOTIDE SEQUENCE [LARGE SCALE GENOMIC DNA]</scope>
    <source>
        <strain evidence="1">Edinburgh</strain>
    </source>
</reference>
<dbReference type="VEuPathDB" id="TriTrypDB:TM35_000084250"/>
<evidence type="ECO:0000313" key="1">
    <source>
        <dbReference type="EMBL" id="ORC90627.1"/>
    </source>
</evidence>
<accession>A0A1X0P121</accession>
<organism evidence="1 2">
    <name type="scientific">Trypanosoma theileri</name>
    <dbReference type="NCBI Taxonomy" id="67003"/>
    <lineage>
        <taxon>Eukaryota</taxon>
        <taxon>Discoba</taxon>
        <taxon>Euglenozoa</taxon>
        <taxon>Kinetoplastea</taxon>
        <taxon>Metakinetoplastina</taxon>
        <taxon>Trypanosomatida</taxon>
        <taxon>Trypanosomatidae</taxon>
        <taxon>Trypanosoma</taxon>
    </lineage>
</organism>
<protein>
    <submittedName>
        <fullName evidence="1">Uncharacterized protein</fullName>
    </submittedName>
</protein>
<sequence>MILSRFVKPPNRLRKLLKRKRKENRQRSRDAAHICGINTRKLSLLLISGLGTVDWTYSESVGNHLFTAYNNNNIIATVFCTLSTEKMNPDDTHWNGVHHFFVWEYLISFHFYTCKQIIAVHLVLCLTLQLCGSGK</sequence>
<dbReference type="Proteomes" id="UP000192257">
    <property type="component" value="Unassembled WGS sequence"/>
</dbReference>
<dbReference type="AlphaFoldDB" id="A0A1X0P121"/>
<evidence type="ECO:0000313" key="2">
    <source>
        <dbReference type="Proteomes" id="UP000192257"/>
    </source>
</evidence>
<dbReference type="RefSeq" id="XP_028884693.1">
    <property type="nucleotide sequence ID" value="XM_029024290.1"/>
</dbReference>
<keyword evidence="2" id="KW-1185">Reference proteome</keyword>